<dbReference type="Proteomes" id="UP001165122">
    <property type="component" value="Unassembled WGS sequence"/>
</dbReference>
<keyword evidence="2" id="KW-1185">Reference proteome</keyword>
<evidence type="ECO:0000313" key="2">
    <source>
        <dbReference type="Proteomes" id="UP001165122"/>
    </source>
</evidence>
<gene>
    <name evidence="1" type="ORF">TrLO_g14611</name>
</gene>
<sequence>MKPENTFSVPIDNFDETYRKVGLSSMSDDSFKSSPPSFSTLSKMSAPTNVNPFKYMSNVMKLSPVDKSNIKLGEIPEGVMRLGGTFVLKKNGEEGLECLYRHEDEIPGDHPEIGEVLKYV</sequence>
<evidence type="ECO:0000313" key="1">
    <source>
        <dbReference type="EMBL" id="GMH64332.1"/>
    </source>
</evidence>
<dbReference type="EMBL" id="BRXW01000541">
    <property type="protein sequence ID" value="GMH64332.1"/>
    <property type="molecule type" value="Genomic_DNA"/>
</dbReference>
<accession>A0A9W7A1U8</accession>
<reference evidence="2" key="1">
    <citation type="journal article" date="2023" name="Commun. Biol.">
        <title>Genome analysis of Parmales, the sister group of diatoms, reveals the evolutionary specialization of diatoms from phago-mixotrophs to photoautotrophs.</title>
        <authorList>
            <person name="Ban H."/>
            <person name="Sato S."/>
            <person name="Yoshikawa S."/>
            <person name="Yamada K."/>
            <person name="Nakamura Y."/>
            <person name="Ichinomiya M."/>
            <person name="Sato N."/>
            <person name="Blanc-Mathieu R."/>
            <person name="Endo H."/>
            <person name="Kuwata A."/>
            <person name="Ogata H."/>
        </authorList>
    </citation>
    <scope>NUCLEOTIDE SEQUENCE [LARGE SCALE GENOMIC DNA]</scope>
    <source>
        <strain evidence="2">NIES 3700</strain>
    </source>
</reference>
<protein>
    <submittedName>
        <fullName evidence="1">Uncharacterized protein</fullName>
    </submittedName>
</protein>
<name>A0A9W7A1U8_9STRA</name>
<dbReference type="OrthoDB" id="497519at2759"/>
<dbReference type="AlphaFoldDB" id="A0A9W7A1U8"/>
<comment type="caution">
    <text evidence="1">The sequence shown here is derived from an EMBL/GenBank/DDBJ whole genome shotgun (WGS) entry which is preliminary data.</text>
</comment>
<proteinExistence type="predicted"/>
<organism evidence="1 2">
    <name type="scientific">Triparma laevis f. longispina</name>
    <dbReference type="NCBI Taxonomy" id="1714387"/>
    <lineage>
        <taxon>Eukaryota</taxon>
        <taxon>Sar</taxon>
        <taxon>Stramenopiles</taxon>
        <taxon>Ochrophyta</taxon>
        <taxon>Bolidophyceae</taxon>
        <taxon>Parmales</taxon>
        <taxon>Triparmaceae</taxon>
        <taxon>Triparma</taxon>
    </lineage>
</organism>